<sequence length="116" mass="12786">MKSDQKFVCAIFDELFEKNSEQYKESLSKSVNSDSDPYAKARNALAALSDDERADVFAFFDVVIADSASVILGALDGVHFPDGIDGDFVVAYDGEEIQGDLMDIFIEKAQEKNIYG</sequence>
<dbReference type="GeneID" id="46909995"/>
<dbReference type="EMBL" id="CP017886">
    <property type="protein sequence ID" value="APC17381.1"/>
    <property type="molecule type" value="Genomic_DNA"/>
</dbReference>
<protein>
    <submittedName>
        <fullName evidence="1">Uncharacterized protein</fullName>
    </submittedName>
</protein>
<dbReference type="RefSeq" id="WP_071553202.1">
    <property type="nucleotide sequence ID" value="NZ_CP017886.1"/>
</dbReference>
<dbReference type="AlphaFoldDB" id="A0A1J0EML8"/>
<organism evidence="1 2">
    <name type="scientific">Pseudomonas frederiksbergensis</name>
    <dbReference type="NCBI Taxonomy" id="104087"/>
    <lineage>
        <taxon>Bacteria</taxon>
        <taxon>Pseudomonadati</taxon>
        <taxon>Pseudomonadota</taxon>
        <taxon>Gammaproteobacteria</taxon>
        <taxon>Pseudomonadales</taxon>
        <taxon>Pseudomonadaceae</taxon>
        <taxon>Pseudomonas</taxon>
    </lineage>
</organism>
<accession>A0A1J0EML8</accession>
<evidence type="ECO:0000313" key="1">
    <source>
        <dbReference type="EMBL" id="APC17381.1"/>
    </source>
</evidence>
<reference evidence="2" key="1">
    <citation type="submission" date="2016-10" db="EMBL/GenBank/DDBJ databases">
        <title>Pseudomonas frederiksbergensis ERGS4:02 complete genome.</title>
        <authorList>
            <person name="Kumar R."/>
            <person name="Acharya V."/>
            <person name="Singh D."/>
        </authorList>
    </citation>
    <scope>NUCLEOTIDE SEQUENCE [LARGE SCALE GENOMIC DNA]</scope>
    <source>
        <strain evidence="2">ERGS4:02</strain>
    </source>
</reference>
<evidence type="ECO:0000313" key="2">
    <source>
        <dbReference type="Proteomes" id="UP000182567"/>
    </source>
</evidence>
<dbReference type="Proteomes" id="UP000182567">
    <property type="component" value="Chromosome"/>
</dbReference>
<proteinExistence type="predicted"/>
<dbReference type="OrthoDB" id="6700098at2"/>
<name>A0A1J0EML8_9PSED</name>
<gene>
    <name evidence="1" type="ORF">BLL42_17150</name>
</gene>